<proteinExistence type="predicted"/>
<dbReference type="AlphaFoldDB" id="A0A232GP69"/>
<evidence type="ECO:0000313" key="1">
    <source>
        <dbReference type="EMBL" id="PCM63697.1"/>
    </source>
</evidence>
<dbReference type="Proteomes" id="UP000217648">
    <property type="component" value="Unassembled WGS sequence"/>
</dbReference>
<gene>
    <name evidence="1" type="ORF">CP911_02855</name>
</gene>
<comment type="caution">
    <text evidence="1">The sequence shown here is derived from an EMBL/GenBank/DDBJ whole genome shotgun (WGS) entry which is preliminary data.</text>
</comment>
<accession>A0A232GP69</accession>
<dbReference type="EMBL" id="NXHG01000001">
    <property type="protein sequence ID" value="PCM63697.1"/>
    <property type="molecule type" value="Genomic_DNA"/>
</dbReference>
<reference evidence="1 2" key="1">
    <citation type="submission" date="2017-09" db="EMBL/GenBank/DDBJ databases">
        <title>Mdr eskape-Ghana.</title>
        <authorList>
            <person name="Agyepong N."/>
            <person name="Janice J."/>
            <person name="Samuelsen O."/>
            <person name="Owusu-Ofori A."/>
            <person name="Sundsfjord A."/>
            <person name="Essack S."/>
            <person name="Pedersen T."/>
        </authorList>
    </citation>
    <scope>NUCLEOTIDE SEQUENCE [LARGE SCALE GENOMIC DNA]</scope>
    <source>
        <strain evidence="1 2">46</strain>
    </source>
</reference>
<dbReference type="KEGG" id="kqu:AVR78_20790"/>
<name>A0A232GP69_9ENTR</name>
<sequence length="41" mass="4527">MRTCMIAVGNILFLFHYSFLNALSSFIHAVNKVIPAAFIVG</sequence>
<organism evidence="1 2">
    <name type="scientific">Klebsiella quasipneumoniae</name>
    <dbReference type="NCBI Taxonomy" id="1463165"/>
    <lineage>
        <taxon>Bacteria</taxon>
        <taxon>Pseudomonadati</taxon>
        <taxon>Pseudomonadota</taxon>
        <taxon>Gammaproteobacteria</taxon>
        <taxon>Enterobacterales</taxon>
        <taxon>Enterobacteriaceae</taxon>
        <taxon>Klebsiella/Raoultella group</taxon>
        <taxon>Klebsiella</taxon>
        <taxon>Klebsiella pneumoniae complex</taxon>
    </lineage>
</organism>
<protein>
    <submittedName>
        <fullName evidence="1">Succinate dehydrogenase</fullName>
    </submittedName>
</protein>
<evidence type="ECO:0000313" key="2">
    <source>
        <dbReference type="Proteomes" id="UP000217648"/>
    </source>
</evidence>